<dbReference type="AlphaFoldDB" id="A0A4Z0M882"/>
<dbReference type="InterPro" id="IPR018741">
    <property type="entry name" value="DUF2288"/>
</dbReference>
<evidence type="ECO:0000313" key="2">
    <source>
        <dbReference type="Proteomes" id="UP000298050"/>
    </source>
</evidence>
<protein>
    <submittedName>
        <fullName evidence="1">DUF2288 domain-containing protein</fullName>
    </submittedName>
</protein>
<reference evidence="1 2" key="1">
    <citation type="submission" date="2019-04" db="EMBL/GenBank/DDBJ databases">
        <title>Taxonomy of novel Haliea sp. from mangrove soil of West Coast of India.</title>
        <authorList>
            <person name="Verma A."/>
            <person name="Kumar P."/>
            <person name="Krishnamurthi S."/>
        </authorList>
    </citation>
    <scope>NUCLEOTIDE SEQUENCE [LARGE SCALE GENOMIC DNA]</scope>
    <source>
        <strain evidence="1 2">SAOS-164</strain>
    </source>
</reference>
<sequence>MAEAESREALLRREYHGQTARIRWHDLQTYYAHGSVIAVAADLDLVEVAVQLGLDNTAQFQQWIADKRIAPVHDEQALAWYEGDAVLWAVVAPPWVLVQVVDERPSESS</sequence>
<organism evidence="1 2">
    <name type="scientific">Mangrovimicrobium sediminis</name>
    <dbReference type="NCBI Taxonomy" id="2562682"/>
    <lineage>
        <taxon>Bacteria</taxon>
        <taxon>Pseudomonadati</taxon>
        <taxon>Pseudomonadota</taxon>
        <taxon>Gammaproteobacteria</taxon>
        <taxon>Cellvibrionales</taxon>
        <taxon>Halieaceae</taxon>
        <taxon>Mangrovimicrobium</taxon>
    </lineage>
</organism>
<dbReference type="OrthoDB" id="195194at2"/>
<name>A0A4Z0M882_9GAMM</name>
<gene>
    <name evidence="1" type="ORF">E4634_02360</name>
</gene>
<keyword evidence="2" id="KW-1185">Reference proteome</keyword>
<comment type="caution">
    <text evidence="1">The sequence shown here is derived from an EMBL/GenBank/DDBJ whole genome shotgun (WGS) entry which is preliminary data.</text>
</comment>
<evidence type="ECO:0000313" key="1">
    <source>
        <dbReference type="EMBL" id="TGD75741.1"/>
    </source>
</evidence>
<dbReference type="Proteomes" id="UP000298050">
    <property type="component" value="Unassembled WGS sequence"/>
</dbReference>
<dbReference type="EMBL" id="SRLE01000002">
    <property type="protein sequence ID" value="TGD75741.1"/>
    <property type="molecule type" value="Genomic_DNA"/>
</dbReference>
<dbReference type="Pfam" id="PF10052">
    <property type="entry name" value="DUF2288"/>
    <property type="match status" value="1"/>
</dbReference>
<proteinExistence type="predicted"/>
<accession>A0A4Z0M882</accession>
<dbReference type="RefSeq" id="WP_135440993.1">
    <property type="nucleotide sequence ID" value="NZ_SRLE01000002.1"/>
</dbReference>